<dbReference type="EMBL" id="BBLT01000010">
    <property type="protein sequence ID" value="GAL87030.1"/>
    <property type="molecule type" value="Genomic_DNA"/>
</dbReference>
<evidence type="ECO:0000259" key="9">
    <source>
        <dbReference type="PROSITE" id="PS51012"/>
    </source>
</evidence>
<name>A0A098LJA5_9BACT</name>
<accession>A0A098LJA5</accession>
<dbReference type="PANTHER" id="PTHR30294">
    <property type="entry name" value="MEMBRANE COMPONENT OF ABC TRANSPORTER YHHJ-RELATED"/>
    <property type="match status" value="1"/>
</dbReference>
<proteinExistence type="inferred from homology"/>
<reference evidence="10 11" key="1">
    <citation type="submission" date="2014-09" db="EMBL/GenBank/DDBJ databases">
        <title>Sporocytophaga myxococcoides PG-01 genome sequencing.</title>
        <authorList>
            <person name="Liu L."/>
            <person name="Gao P.J."/>
            <person name="Chen G.J."/>
            <person name="Wang L.S."/>
        </authorList>
    </citation>
    <scope>NUCLEOTIDE SEQUENCE [LARGE SCALE GENOMIC DNA]</scope>
    <source>
        <strain evidence="10 11">PG-01</strain>
    </source>
</reference>
<dbReference type="InterPro" id="IPR047817">
    <property type="entry name" value="ABC2_TM_bact-type"/>
</dbReference>
<keyword evidence="7 8" id="KW-0472">Membrane</keyword>
<feature type="transmembrane region" description="Helical" evidence="8">
    <location>
        <begin position="273"/>
        <end position="297"/>
    </location>
</feature>
<feature type="transmembrane region" description="Helical" evidence="8">
    <location>
        <begin position="401"/>
        <end position="419"/>
    </location>
</feature>
<comment type="subcellular location">
    <subcellularLocation>
        <location evidence="1">Cell membrane</location>
        <topology evidence="1">Multi-pass membrane protein</topology>
    </subcellularLocation>
</comment>
<feature type="transmembrane region" description="Helical" evidence="8">
    <location>
        <begin position="309"/>
        <end position="331"/>
    </location>
</feature>
<dbReference type="Pfam" id="PF12698">
    <property type="entry name" value="ABC2_membrane_3"/>
    <property type="match status" value="1"/>
</dbReference>
<evidence type="ECO:0000256" key="3">
    <source>
        <dbReference type="ARBA" id="ARBA00022448"/>
    </source>
</evidence>
<evidence type="ECO:0000256" key="1">
    <source>
        <dbReference type="ARBA" id="ARBA00004651"/>
    </source>
</evidence>
<feature type="transmembrane region" description="Helical" evidence="8">
    <location>
        <begin position="227"/>
        <end position="247"/>
    </location>
</feature>
<dbReference type="PANTHER" id="PTHR30294:SF38">
    <property type="entry name" value="TRANSPORT PERMEASE PROTEIN"/>
    <property type="match status" value="1"/>
</dbReference>
<evidence type="ECO:0000313" key="10">
    <source>
        <dbReference type="EMBL" id="GAL87030.1"/>
    </source>
</evidence>
<evidence type="ECO:0000256" key="2">
    <source>
        <dbReference type="ARBA" id="ARBA00007783"/>
    </source>
</evidence>
<comment type="similarity">
    <text evidence="2">Belongs to the ABC-2 integral membrane protein family.</text>
</comment>
<keyword evidence="5 8" id="KW-0812">Transmembrane</keyword>
<dbReference type="InterPro" id="IPR051449">
    <property type="entry name" value="ABC-2_transporter_component"/>
</dbReference>
<evidence type="ECO:0000256" key="5">
    <source>
        <dbReference type="ARBA" id="ARBA00022692"/>
    </source>
</evidence>
<dbReference type="STRING" id="153721.MYP_4260"/>
<evidence type="ECO:0000313" key="11">
    <source>
        <dbReference type="Proteomes" id="UP000030185"/>
    </source>
</evidence>
<dbReference type="PROSITE" id="PS51012">
    <property type="entry name" value="ABC_TM2"/>
    <property type="match status" value="1"/>
</dbReference>
<dbReference type="OrthoDB" id="266913at2"/>
<feature type="transmembrane region" description="Helical" evidence="8">
    <location>
        <begin position="343"/>
        <end position="363"/>
    </location>
</feature>
<evidence type="ECO:0000256" key="6">
    <source>
        <dbReference type="ARBA" id="ARBA00022989"/>
    </source>
</evidence>
<gene>
    <name evidence="10" type="ORF">MYP_4260</name>
</gene>
<keyword evidence="6 8" id="KW-1133">Transmembrane helix</keyword>
<keyword evidence="4" id="KW-1003">Cell membrane</keyword>
<evidence type="ECO:0000256" key="4">
    <source>
        <dbReference type="ARBA" id="ARBA00022475"/>
    </source>
</evidence>
<organism evidence="10 11">
    <name type="scientific">Sporocytophaga myxococcoides</name>
    <dbReference type="NCBI Taxonomy" id="153721"/>
    <lineage>
        <taxon>Bacteria</taxon>
        <taxon>Pseudomonadati</taxon>
        <taxon>Bacteroidota</taxon>
        <taxon>Cytophagia</taxon>
        <taxon>Cytophagales</taxon>
        <taxon>Cytophagaceae</taxon>
        <taxon>Sporocytophaga</taxon>
    </lineage>
</organism>
<feature type="domain" description="ABC transmembrane type-2" evidence="9">
    <location>
        <begin position="176"/>
        <end position="422"/>
    </location>
</feature>
<evidence type="ECO:0000256" key="8">
    <source>
        <dbReference type="SAM" id="Phobius"/>
    </source>
</evidence>
<comment type="caution">
    <text evidence="10">The sequence shown here is derived from an EMBL/GenBank/DDBJ whole genome shotgun (WGS) entry which is preliminary data.</text>
</comment>
<feature type="transmembrane region" description="Helical" evidence="8">
    <location>
        <begin position="21"/>
        <end position="38"/>
    </location>
</feature>
<dbReference type="AlphaFoldDB" id="A0A098LJA5"/>
<dbReference type="Proteomes" id="UP000030185">
    <property type="component" value="Unassembled WGS sequence"/>
</dbReference>
<protein>
    <submittedName>
        <fullName evidence="10">Multidrug ABC transporter permease</fullName>
    </submittedName>
</protein>
<evidence type="ECO:0000256" key="7">
    <source>
        <dbReference type="ARBA" id="ARBA00023136"/>
    </source>
</evidence>
<dbReference type="GO" id="GO:0140359">
    <property type="term" value="F:ABC-type transporter activity"/>
    <property type="evidence" value="ECO:0007669"/>
    <property type="project" value="InterPro"/>
</dbReference>
<keyword evidence="3" id="KW-0813">Transport</keyword>
<keyword evidence="11" id="KW-1185">Reference proteome</keyword>
<dbReference type="RefSeq" id="WP_045467657.1">
    <property type="nucleotide sequence ID" value="NZ_BBLT01000010.1"/>
</dbReference>
<dbReference type="GO" id="GO:0005886">
    <property type="term" value="C:plasma membrane"/>
    <property type="evidence" value="ECO:0007669"/>
    <property type="project" value="UniProtKB-SubCell"/>
</dbReference>
<sequence length="425" mass="46787">MRIFFAIYKELLILIRDKAGLTILFLMPLTMIVIMALIQDGPFRDYQQAEIKVLVLDQDRDECGKAIFQGLSHAGIFKITQAEYSKSDINSVREEVKKGAYKVGVIVPPGTSLMLHTHIGRDISRAFGELSNGQSGEVKDSLFAGIQVFYDPALQASFKKSVQLALDKILDGYQASQSIKVISQHLSQYFPNGNQFNIDTRRFIQLDQKGAVPELEGLSMNSVQHNVPAWTIFGIFFIVIPLAGSIIKEREDGSTLRLRTIPGTSLVIMIGKVLAYLLITLVQFVLMMLAGIFLMPLLGLPALEIGQNLSALTIAVVSIGLAATGLGVFLGTVFKTHQQSSTFAAVFIVILAAIGGIWIPVFIMPEILRKMSVISPLGWGMETFNNLFLRGAGMQDICSEVTALTGFFGAMLIMAYFYNKFKVRS</sequence>
<dbReference type="InterPro" id="IPR013525">
    <property type="entry name" value="ABC2_TM"/>
</dbReference>
<dbReference type="eggNOG" id="COG0842">
    <property type="taxonomic scope" value="Bacteria"/>
</dbReference>